<evidence type="ECO:0000259" key="11">
    <source>
        <dbReference type="PROSITE" id="PS51194"/>
    </source>
</evidence>
<evidence type="ECO:0000256" key="1">
    <source>
        <dbReference type="ARBA" id="ARBA00004123"/>
    </source>
</evidence>
<dbReference type="InterPro" id="IPR014001">
    <property type="entry name" value="Helicase_ATP-bd"/>
</dbReference>
<keyword evidence="6" id="KW-0067">ATP-binding</keyword>
<keyword evidence="4" id="KW-0378">Hydrolase</keyword>
<keyword evidence="3" id="KW-0547">Nucleotide-binding</keyword>
<evidence type="ECO:0000313" key="12">
    <source>
        <dbReference type="EMBL" id="ESO93813.1"/>
    </source>
</evidence>
<dbReference type="PANTHER" id="PTHR45797:SF3">
    <property type="entry name" value="TRANSCRIPTIONAL REGULATOR ATRX HOMOLOG"/>
    <property type="match status" value="1"/>
</dbReference>
<dbReference type="RefSeq" id="XP_009055437.1">
    <property type="nucleotide sequence ID" value="XM_009057189.1"/>
</dbReference>
<dbReference type="OrthoDB" id="2020972at2759"/>
<dbReference type="GO" id="GO:0004386">
    <property type="term" value="F:helicase activity"/>
    <property type="evidence" value="ECO:0007669"/>
    <property type="project" value="UniProtKB-KW"/>
</dbReference>
<dbReference type="CDD" id="cd18793">
    <property type="entry name" value="SF2_C_SNF"/>
    <property type="match status" value="1"/>
</dbReference>
<dbReference type="GO" id="GO:0016887">
    <property type="term" value="F:ATP hydrolysis activity"/>
    <property type="evidence" value="ECO:0007669"/>
    <property type="project" value="InterPro"/>
</dbReference>
<dbReference type="GeneID" id="20229933"/>
<dbReference type="InterPro" id="IPR049730">
    <property type="entry name" value="SNF2/RAD54-like_C"/>
</dbReference>
<dbReference type="Pfam" id="PF00176">
    <property type="entry name" value="SNF2-rel_dom"/>
    <property type="match status" value="1"/>
</dbReference>
<evidence type="ECO:0000256" key="9">
    <source>
        <dbReference type="SAM" id="MobiDB-lite"/>
    </source>
</evidence>
<evidence type="ECO:0000256" key="4">
    <source>
        <dbReference type="ARBA" id="ARBA00022801"/>
    </source>
</evidence>
<keyword evidence="8" id="KW-0539">Nucleus</keyword>
<dbReference type="Gene3D" id="3.40.50.300">
    <property type="entry name" value="P-loop containing nucleotide triphosphate hydrolases"/>
    <property type="match status" value="1"/>
</dbReference>
<dbReference type="Pfam" id="PF00271">
    <property type="entry name" value="Helicase_C"/>
    <property type="match status" value="1"/>
</dbReference>
<evidence type="ECO:0000256" key="6">
    <source>
        <dbReference type="ARBA" id="ARBA00022840"/>
    </source>
</evidence>
<feature type="compositionally biased region" description="Basic and acidic residues" evidence="9">
    <location>
        <begin position="27"/>
        <end position="56"/>
    </location>
</feature>
<dbReference type="EMBL" id="KB201890">
    <property type="protein sequence ID" value="ESO93813.1"/>
    <property type="molecule type" value="Genomic_DNA"/>
</dbReference>
<feature type="compositionally biased region" description="Basic residues" evidence="9">
    <location>
        <begin position="482"/>
        <end position="496"/>
    </location>
</feature>
<keyword evidence="7" id="KW-0238">DNA-binding</keyword>
<feature type="domain" description="Helicase C-terminal" evidence="11">
    <location>
        <begin position="525"/>
        <end position="710"/>
    </location>
</feature>
<feature type="domain" description="Helicase ATP-binding" evidence="10">
    <location>
        <begin position="118"/>
        <end position="306"/>
    </location>
</feature>
<gene>
    <name evidence="12" type="ORF">LOTGIDRAFT_105088</name>
</gene>
<dbReference type="SUPFAM" id="SSF52540">
    <property type="entry name" value="P-loop containing nucleoside triphosphate hydrolases"/>
    <property type="match status" value="2"/>
</dbReference>
<dbReference type="SMART" id="SM00487">
    <property type="entry name" value="DEXDc"/>
    <property type="match status" value="1"/>
</dbReference>
<evidence type="ECO:0000256" key="2">
    <source>
        <dbReference type="ARBA" id="ARBA00007025"/>
    </source>
</evidence>
<feature type="region of interest" description="Disordered" evidence="9">
    <location>
        <begin position="772"/>
        <end position="794"/>
    </location>
</feature>
<dbReference type="InterPro" id="IPR001650">
    <property type="entry name" value="Helicase_C-like"/>
</dbReference>
<organism evidence="12 13">
    <name type="scientific">Lottia gigantea</name>
    <name type="common">Giant owl limpet</name>
    <dbReference type="NCBI Taxonomy" id="225164"/>
    <lineage>
        <taxon>Eukaryota</taxon>
        <taxon>Metazoa</taxon>
        <taxon>Spiralia</taxon>
        <taxon>Lophotrochozoa</taxon>
        <taxon>Mollusca</taxon>
        <taxon>Gastropoda</taxon>
        <taxon>Patellogastropoda</taxon>
        <taxon>Lottioidea</taxon>
        <taxon>Lottiidae</taxon>
        <taxon>Lottia</taxon>
    </lineage>
</organism>
<dbReference type="InterPro" id="IPR000330">
    <property type="entry name" value="SNF2_N"/>
</dbReference>
<dbReference type="PANTHER" id="PTHR45797">
    <property type="entry name" value="RAD54-LIKE"/>
    <property type="match status" value="1"/>
</dbReference>
<feature type="compositionally biased region" description="Acidic residues" evidence="9">
    <location>
        <begin position="444"/>
        <end position="455"/>
    </location>
</feature>
<name>V3ZQW6_LOTGI</name>
<dbReference type="Proteomes" id="UP000030746">
    <property type="component" value="Unassembled WGS sequence"/>
</dbReference>
<sequence>MIFLNCLFLQDEKDSPTKGGRKKIRKVMSDKKVADETKAAAKAEEDRRQRVSDLQKKVGSTYSSSPTKCPMTTKLVLESNKEDEPLVAVNKHLIKKLKPHQVEAIQFMWSCCIESLKRLKKDEGSGCILAHCMGLGKTLSVVSFVHTVLAASEYTKMTTCLIVSPLNTVLNWRNECSMWLKEKDQLTVGFVYELSSVKDNHSRARYLREWIREGGIMIIGYEMYRNLTNTGRVRNKKLKKTFEETLVDPGPDLVVCDEGHILKNEQSAISQAMNKIKTKRRIILTGTPLQNNLNEYHCMVSFVKPRLLGTRKEFLNRFVNPITNGQCSDSTAHDVKVMKRRAHVLHEMLAGCVQRKDYSALTKYLPPKLEYVISVRLAPVQMTLYEKYLETVGQTGTVSAKGGRLFQDYQALSKIWTHPWVLKLSEIKQEAKVKYDDYEDEDEELSNDSFIDDSTSESSSSVDDNSDDDISLKDSDSDNSGKRTKNTRAKTKEKKKKNKNDSEWWAEYLKEEDKHRLELSGKLSLLFKILSMCEEIGDKVLVFSQSLLSLDIIEDFLDTIDKKWQEESNEKSEEEKLNTFGKSWTKGADYFRMDGSTSVALRQSWAEHFNDPENYRARLFIISTKAGGLGINLVGANRAIIFDASWNPSHDIQSIFRAYRFGQVKPVYIYRFLAQGTMEEKIYERQVTKQSLSQRVVDEHQIERHFTANDLQELYAFRPDRLDDPNRVEKTPILPKDTLLAELLKSEKDWIVTYHEHDSLLENKLGDALSEEERKSAWEEYETDKNRQPVVNRG</sequence>
<dbReference type="HOGENOM" id="CLU_000315_11_3_1"/>
<dbReference type="OMA" id="MELYTYE"/>
<comment type="subcellular location">
    <subcellularLocation>
        <location evidence="1">Nucleus</location>
    </subcellularLocation>
</comment>
<evidence type="ECO:0000313" key="13">
    <source>
        <dbReference type="Proteomes" id="UP000030746"/>
    </source>
</evidence>
<dbReference type="InterPro" id="IPR038718">
    <property type="entry name" value="SNF2-like_sf"/>
</dbReference>
<dbReference type="GO" id="GO:0005634">
    <property type="term" value="C:nucleus"/>
    <property type="evidence" value="ECO:0007669"/>
    <property type="project" value="UniProtKB-SubCell"/>
</dbReference>
<dbReference type="CTD" id="20229933"/>
<dbReference type="Gene3D" id="3.40.50.10810">
    <property type="entry name" value="Tandem AAA-ATPase domain"/>
    <property type="match status" value="1"/>
</dbReference>
<evidence type="ECO:0000256" key="8">
    <source>
        <dbReference type="ARBA" id="ARBA00023242"/>
    </source>
</evidence>
<dbReference type="STRING" id="225164.V3ZQW6"/>
<evidence type="ECO:0000256" key="5">
    <source>
        <dbReference type="ARBA" id="ARBA00022806"/>
    </source>
</evidence>
<feature type="region of interest" description="Disordered" evidence="9">
    <location>
        <begin position="444"/>
        <end position="496"/>
    </location>
</feature>
<dbReference type="AlphaFoldDB" id="V3ZQW6"/>
<feature type="region of interest" description="Disordered" evidence="9">
    <location>
        <begin position="12"/>
        <end position="66"/>
    </location>
</feature>
<dbReference type="InterPro" id="IPR044574">
    <property type="entry name" value="ARIP4-like"/>
</dbReference>
<keyword evidence="13" id="KW-1185">Reference proteome</keyword>
<comment type="similarity">
    <text evidence="2">Belongs to the SNF2/RAD54 helicase family.</text>
</comment>
<feature type="compositionally biased region" description="Basic and acidic residues" evidence="9">
    <location>
        <begin position="470"/>
        <end position="481"/>
    </location>
</feature>
<dbReference type="InterPro" id="IPR027417">
    <property type="entry name" value="P-loop_NTPase"/>
</dbReference>
<proteinExistence type="inferred from homology"/>
<dbReference type="GO" id="GO:0003677">
    <property type="term" value="F:DNA binding"/>
    <property type="evidence" value="ECO:0007669"/>
    <property type="project" value="UniProtKB-KW"/>
</dbReference>
<accession>V3ZQW6</accession>
<protein>
    <recommendedName>
        <fullName evidence="14">Transcriptional regulator ATRX</fullName>
    </recommendedName>
</protein>
<dbReference type="GO" id="GO:0005524">
    <property type="term" value="F:ATP binding"/>
    <property type="evidence" value="ECO:0007669"/>
    <property type="project" value="UniProtKB-KW"/>
</dbReference>
<evidence type="ECO:0000256" key="7">
    <source>
        <dbReference type="ARBA" id="ARBA00023125"/>
    </source>
</evidence>
<dbReference type="PROSITE" id="PS51194">
    <property type="entry name" value="HELICASE_CTER"/>
    <property type="match status" value="1"/>
</dbReference>
<evidence type="ECO:0000259" key="10">
    <source>
        <dbReference type="PROSITE" id="PS51192"/>
    </source>
</evidence>
<dbReference type="KEGG" id="lgi:LOTGIDRAFT_105088"/>
<evidence type="ECO:0008006" key="14">
    <source>
        <dbReference type="Google" id="ProtNLM"/>
    </source>
</evidence>
<dbReference type="SMART" id="SM00490">
    <property type="entry name" value="HELICc"/>
    <property type="match status" value="1"/>
</dbReference>
<feature type="compositionally biased region" description="Basic and acidic residues" evidence="9">
    <location>
        <begin position="772"/>
        <end position="787"/>
    </location>
</feature>
<keyword evidence="5" id="KW-0347">Helicase</keyword>
<reference evidence="12" key="1">
    <citation type="journal article" date="2013" name="Nature">
        <title>Insights into bilaterian evolution from three spiralian genomes.</title>
        <authorList>
            <person name="Simakov O."/>
            <person name="Marletaz F."/>
            <person name="Cho S.J."/>
            <person name="Edsinger-Gonzales E."/>
            <person name="Havlak P."/>
            <person name="Hellsten U."/>
            <person name="Kuo D.H."/>
            <person name="Larsson T."/>
            <person name="Lv J."/>
            <person name="Arendt D."/>
            <person name="Savage R."/>
            <person name="Osoegawa K."/>
            <person name="de Jong P."/>
            <person name="Grimwood J."/>
            <person name="Chapman J.A."/>
            <person name="Shapiro H."/>
            <person name="Aerts A."/>
            <person name="Otillar R.P."/>
            <person name="Terry A.Y."/>
            <person name="Boore J.L."/>
            <person name="Grigoriev I.V."/>
            <person name="Lindberg D.R."/>
            <person name="Seaver E.C."/>
            <person name="Weisblat D.A."/>
            <person name="Putnam N.H."/>
            <person name="Rokhsar D.S."/>
        </authorList>
    </citation>
    <scope>NUCLEOTIDE SEQUENCE [LARGE SCALE GENOMIC DNA]</scope>
</reference>
<dbReference type="PROSITE" id="PS51192">
    <property type="entry name" value="HELICASE_ATP_BIND_1"/>
    <property type="match status" value="1"/>
</dbReference>
<evidence type="ECO:0000256" key="3">
    <source>
        <dbReference type="ARBA" id="ARBA00022741"/>
    </source>
</evidence>